<dbReference type="AlphaFoldDB" id="W4QHM4"/>
<keyword evidence="8" id="KW-1185">Reference proteome</keyword>
<evidence type="ECO:0000256" key="4">
    <source>
        <dbReference type="ARBA" id="ARBA00022807"/>
    </source>
</evidence>
<keyword evidence="3" id="KW-0378">Hydrolase</keyword>
<keyword evidence="7" id="KW-0687">Ribonucleoprotein</keyword>
<evidence type="ECO:0000256" key="5">
    <source>
        <dbReference type="ARBA" id="ARBA00044503"/>
    </source>
</evidence>
<dbReference type="GO" id="GO:0006508">
    <property type="term" value="P:proteolysis"/>
    <property type="evidence" value="ECO:0007669"/>
    <property type="project" value="UniProtKB-KW"/>
</dbReference>
<dbReference type="CDD" id="cd16332">
    <property type="entry name" value="Prp-like"/>
    <property type="match status" value="1"/>
</dbReference>
<comment type="similarity">
    <text evidence="5">Belongs to the Prp family.</text>
</comment>
<dbReference type="GO" id="GO:0005840">
    <property type="term" value="C:ribosome"/>
    <property type="evidence" value="ECO:0007669"/>
    <property type="project" value="UniProtKB-KW"/>
</dbReference>
<dbReference type="SUPFAM" id="SSF118010">
    <property type="entry name" value="TM1457-like"/>
    <property type="match status" value="1"/>
</dbReference>
<keyword evidence="4" id="KW-0788">Thiol protease</keyword>
<dbReference type="EMBL" id="BAUU01000017">
    <property type="protein sequence ID" value="GAE31158.1"/>
    <property type="molecule type" value="Genomic_DNA"/>
</dbReference>
<name>W4QHM4_9BACI</name>
<dbReference type="RefSeq" id="WP_035344453.1">
    <property type="nucleotide sequence ID" value="NZ_BAUU01000017.1"/>
</dbReference>
<protein>
    <recommendedName>
        <fullName evidence="6">Ribosomal processing cysteine protease Prp</fullName>
    </recommendedName>
</protein>
<reference evidence="7" key="1">
    <citation type="journal article" date="2014" name="Genome Announc.">
        <title>Draft Genome Sequences of Three Alkaliphilic Bacillus Strains, Bacillus wakoensis JCM 9140T, Bacillus akibai JCM 9157T, and Bacillus hemicellulosilyticus JCM 9152T.</title>
        <authorList>
            <person name="Yuki M."/>
            <person name="Oshima K."/>
            <person name="Suda W."/>
            <person name="Oshida Y."/>
            <person name="Kitamura K."/>
            <person name="Iida T."/>
            <person name="Hattori M."/>
            <person name="Ohkuma M."/>
        </authorList>
    </citation>
    <scope>NUCLEOTIDE SEQUENCE [LARGE SCALE GENOMIC DNA]</scope>
    <source>
        <strain evidence="7">JCM 9152</strain>
    </source>
</reference>
<keyword evidence="7" id="KW-0689">Ribosomal protein</keyword>
<sequence>MIIVDVRRSHDLKIESFAMSGHAESGPYGQDLVCAGASAVSIGTLNAIAILCEVELDVESKEDGGFLRCCVPSDVDEATFEKIQLLLEGMLVSLQSIAEEYHAFIKINDNLGR</sequence>
<comment type="caution">
    <text evidence="7">The sequence shown here is derived from an EMBL/GenBank/DDBJ whole genome shotgun (WGS) entry which is preliminary data.</text>
</comment>
<dbReference type="Proteomes" id="UP000018895">
    <property type="component" value="Unassembled WGS sequence"/>
</dbReference>
<evidence type="ECO:0000256" key="1">
    <source>
        <dbReference type="ARBA" id="ARBA00022517"/>
    </source>
</evidence>
<accession>W4QHM4</accession>
<evidence type="ECO:0000256" key="2">
    <source>
        <dbReference type="ARBA" id="ARBA00022670"/>
    </source>
</evidence>
<organism evidence="7 8">
    <name type="scientific">Halalkalibacter hemicellulosilyticusJCM 9152</name>
    <dbReference type="NCBI Taxonomy" id="1236971"/>
    <lineage>
        <taxon>Bacteria</taxon>
        <taxon>Bacillati</taxon>
        <taxon>Bacillota</taxon>
        <taxon>Bacilli</taxon>
        <taxon>Bacillales</taxon>
        <taxon>Bacillaceae</taxon>
        <taxon>Halalkalibacter</taxon>
    </lineage>
</organism>
<gene>
    <name evidence="7" type="ORF">JCM9152_2605</name>
</gene>
<dbReference type="GO" id="GO:0008234">
    <property type="term" value="F:cysteine-type peptidase activity"/>
    <property type="evidence" value="ECO:0007669"/>
    <property type="project" value="UniProtKB-KW"/>
</dbReference>
<dbReference type="InterPro" id="IPR007422">
    <property type="entry name" value="Peptidase_Prp"/>
</dbReference>
<evidence type="ECO:0000313" key="8">
    <source>
        <dbReference type="Proteomes" id="UP000018895"/>
    </source>
</evidence>
<evidence type="ECO:0000256" key="3">
    <source>
        <dbReference type="ARBA" id="ARBA00022801"/>
    </source>
</evidence>
<dbReference type="PANTHER" id="PTHR39178:SF1">
    <property type="entry name" value="RIBOSOMAL-PROCESSING CYSTEINE PROTEASE PRP"/>
    <property type="match status" value="1"/>
</dbReference>
<dbReference type="OrthoDB" id="48998at2"/>
<proteinExistence type="inferred from homology"/>
<evidence type="ECO:0000256" key="6">
    <source>
        <dbReference type="ARBA" id="ARBA00044538"/>
    </source>
</evidence>
<evidence type="ECO:0000313" key="7">
    <source>
        <dbReference type="EMBL" id="GAE31158.1"/>
    </source>
</evidence>
<dbReference type="STRING" id="1236971.JCM9152_2605"/>
<dbReference type="PANTHER" id="PTHR39178">
    <property type="entry name" value="HYPOTHETICAL RIBOSOME-ASSOCIATED PROTEIN"/>
    <property type="match status" value="1"/>
</dbReference>
<keyword evidence="1" id="KW-0690">Ribosome biogenesis</keyword>
<dbReference type="InterPro" id="IPR036764">
    <property type="entry name" value="Peptidase_Prp_sf"/>
</dbReference>
<keyword evidence="2" id="KW-0645">Protease</keyword>
<dbReference type="Gene3D" id="3.30.70.1490">
    <property type="entry name" value="Cysteine protease Prp"/>
    <property type="match status" value="1"/>
</dbReference>
<dbReference type="NCBIfam" id="NF011126">
    <property type="entry name" value="PRK14553.1-6"/>
    <property type="match status" value="1"/>
</dbReference>
<dbReference type="GO" id="GO:0042254">
    <property type="term" value="P:ribosome biogenesis"/>
    <property type="evidence" value="ECO:0007669"/>
    <property type="project" value="UniProtKB-KW"/>
</dbReference>
<dbReference type="Pfam" id="PF04327">
    <property type="entry name" value="Peptidase_Prp"/>
    <property type="match status" value="1"/>
</dbReference>